<reference evidence="2" key="2">
    <citation type="submission" date="2025-08" db="UniProtKB">
        <authorList>
            <consortium name="Ensembl"/>
        </authorList>
    </citation>
    <scope>IDENTIFICATION</scope>
</reference>
<dbReference type="InterPro" id="IPR002035">
    <property type="entry name" value="VWF_A"/>
</dbReference>
<dbReference type="Ensembl" id="ENSECRT00000023915.1">
    <property type="protein sequence ID" value="ENSECRP00000023411.1"/>
    <property type="gene ID" value="ENSECRG00000015817.1"/>
</dbReference>
<sequence length="307" mass="34296">HTLIQHSQGLWNCQGHNFVDAIYIFVVGDIKEAGMESLRKNLVDCQCPVHMVSFNAKNKSTMKFLKELTHLTTGRFHAFAEIINKSDVILPLGFAGNNSLNVFILPSGAGVREDVFLIWQEIEQAKKTLQKVQSLILATTRSAVDSDTIPMEACLSSKLWLQKYGLKAQKVSFYDAFADCAFRHSDGIVEIKCKPFEGQLQSDAGGSTNTLGALRLAFADPGTKAIYLLTDGRPDQPLEMILTETELRPEVPIHTISFNCDDLDANTFLYEMSQATGGRYHCYSLHFCTFSLSYLNYLAGQWWSCNS</sequence>
<dbReference type="InterPro" id="IPR036465">
    <property type="entry name" value="vWFA_dom_sf"/>
</dbReference>
<accession>A0A8C4SYV4</accession>
<organism evidence="2 3">
    <name type="scientific">Erpetoichthys calabaricus</name>
    <name type="common">Rope fish</name>
    <name type="synonym">Calamoichthys calabaricus</name>
    <dbReference type="NCBI Taxonomy" id="27687"/>
    <lineage>
        <taxon>Eukaryota</taxon>
        <taxon>Metazoa</taxon>
        <taxon>Chordata</taxon>
        <taxon>Craniata</taxon>
        <taxon>Vertebrata</taxon>
        <taxon>Euteleostomi</taxon>
        <taxon>Actinopterygii</taxon>
        <taxon>Polypteriformes</taxon>
        <taxon>Polypteridae</taxon>
        <taxon>Erpetoichthys</taxon>
    </lineage>
</organism>
<protein>
    <recommendedName>
        <fullName evidence="1">VWFA domain-containing protein</fullName>
    </recommendedName>
</protein>
<feature type="domain" description="VWFA" evidence="1">
    <location>
        <begin position="205"/>
        <end position="282"/>
    </location>
</feature>
<name>A0A8C4SYV4_ERPCA</name>
<dbReference type="Proteomes" id="UP000694620">
    <property type="component" value="Chromosome 4"/>
</dbReference>
<dbReference type="PANTHER" id="PTHR46785:SF1">
    <property type="entry name" value="VON WILLEBRAND FACTOR A DOMAIN-CONTAINING PROTEIN 3B"/>
    <property type="match status" value="1"/>
</dbReference>
<proteinExistence type="predicted"/>
<dbReference type="Pfam" id="PF13768">
    <property type="entry name" value="VWA_3"/>
    <property type="match status" value="1"/>
</dbReference>
<reference evidence="2" key="3">
    <citation type="submission" date="2025-09" db="UniProtKB">
        <authorList>
            <consortium name="Ensembl"/>
        </authorList>
    </citation>
    <scope>IDENTIFICATION</scope>
</reference>
<dbReference type="Gene3D" id="3.40.50.410">
    <property type="entry name" value="von Willebrand factor, type A domain"/>
    <property type="match status" value="1"/>
</dbReference>
<dbReference type="AlphaFoldDB" id="A0A8C4SYV4"/>
<dbReference type="GeneTree" id="ENSGT00940000157237"/>
<evidence type="ECO:0000313" key="3">
    <source>
        <dbReference type="Proteomes" id="UP000694620"/>
    </source>
</evidence>
<dbReference type="PANTHER" id="PTHR46785">
    <property type="entry name" value="VON WILLEBRAND FACTOR A DOMAIN-CONTAINING PROTEIN 3B"/>
    <property type="match status" value="1"/>
</dbReference>
<dbReference type="SUPFAM" id="SSF53300">
    <property type="entry name" value="vWA-like"/>
    <property type="match status" value="1"/>
</dbReference>
<evidence type="ECO:0000259" key="1">
    <source>
        <dbReference type="Pfam" id="PF13768"/>
    </source>
</evidence>
<evidence type="ECO:0000313" key="2">
    <source>
        <dbReference type="Ensembl" id="ENSECRP00000023411.1"/>
    </source>
</evidence>
<reference evidence="2" key="1">
    <citation type="submission" date="2021-06" db="EMBL/GenBank/DDBJ databases">
        <authorList>
            <consortium name="Wellcome Sanger Institute Data Sharing"/>
        </authorList>
    </citation>
    <scope>NUCLEOTIDE SEQUENCE [LARGE SCALE GENOMIC DNA]</scope>
</reference>
<keyword evidence="3" id="KW-1185">Reference proteome</keyword>